<sequence length="60" mass="7126">MALILPYRERNTFVAQTFQRNWKNLTFKFSLREDLRPKNPEVTTSYYGQISSIKTVGRTL</sequence>
<dbReference type="EMBL" id="CCAG010015689">
    <property type="status" value="NOT_ANNOTATED_CDS"/>
    <property type="molecule type" value="Genomic_DNA"/>
</dbReference>
<dbReference type="VEuPathDB" id="VectorBase:GMOY011281"/>
<organism evidence="1 2">
    <name type="scientific">Glossina morsitans morsitans</name>
    <name type="common">Savannah tsetse fly</name>
    <dbReference type="NCBI Taxonomy" id="37546"/>
    <lineage>
        <taxon>Eukaryota</taxon>
        <taxon>Metazoa</taxon>
        <taxon>Ecdysozoa</taxon>
        <taxon>Arthropoda</taxon>
        <taxon>Hexapoda</taxon>
        <taxon>Insecta</taxon>
        <taxon>Pterygota</taxon>
        <taxon>Neoptera</taxon>
        <taxon>Endopterygota</taxon>
        <taxon>Diptera</taxon>
        <taxon>Brachycera</taxon>
        <taxon>Muscomorpha</taxon>
        <taxon>Hippoboscoidea</taxon>
        <taxon>Glossinidae</taxon>
        <taxon>Glossina</taxon>
    </lineage>
</organism>
<dbReference type="EnsemblMetazoa" id="GMOY011281-RA">
    <property type="protein sequence ID" value="GMOY011281-PA"/>
    <property type="gene ID" value="GMOY011281"/>
</dbReference>
<dbReference type="AlphaFoldDB" id="A0A1B0GDA6"/>
<name>A0A1B0GDA6_GLOMM</name>
<evidence type="ECO:0000313" key="1">
    <source>
        <dbReference type="EnsemblMetazoa" id="GMOY011281-PA"/>
    </source>
</evidence>
<reference evidence="1" key="1">
    <citation type="submission" date="2020-05" db="UniProtKB">
        <authorList>
            <consortium name="EnsemblMetazoa"/>
        </authorList>
    </citation>
    <scope>IDENTIFICATION</scope>
    <source>
        <strain evidence="1">Yale</strain>
    </source>
</reference>
<dbReference type="Proteomes" id="UP000092444">
    <property type="component" value="Unassembled WGS sequence"/>
</dbReference>
<proteinExistence type="predicted"/>
<accession>A0A1B0GDA6</accession>
<evidence type="ECO:0000313" key="2">
    <source>
        <dbReference type="Proteomes" id="UP000092444"/>
    </source>
</evidence>
<keyword evidence="2" id="KW-1185">Reference proteome</keyword>
<protein>
    <submittedName>
        <fullName evidence="1">Uncharacterized protein</fullName>
    </submittedName>
</protein>